<dbReference type="Pfam" id="PF00294">
    <property type="entry name" value="PfkB"/>
    <property type="match status" value="1"/>
</dbReference>
<accession>A0A2H0VDD0</accession>
<reference evidence="5" key="1">
    <citation type="submission" date="2017-09" db="EMBL/GenBank/DDBJ databases">
        <title>Depth-based differentiation of microbial function through sediment-hosted aquifers and enrichment of novel symbionts in the deep terrestrial subsurface.</title>
        <authorList>
            <person name="Probst A.J."/>
            <person name="Ladd B."/>
            <person name="Jarett J.K."/>
            <person name="Geller-Mcgrath D.E."/>
            <person name="Sieber C.M.K."/>
            <person name="Emerson J.B."/>
            <person name="Anantharaman K."/>
            <person name="Thomas B.C."/>
            <person name="Malmstrom R."/>
            <person name="Stieglmeier M."/>
            <person name="Klingl A."/>
            <person name="Woyke T."/>
            <person name="Ryan C.M."/>
            <person name="Banfield J.F."/>
        </authorList>
    </citation>
    <scope>NUCLEOTIDE SEQUENCE [LARGE SCALE GENOMIC DNA]</scope>
</reference>
<protein>
    <submittedName>
        <fullName evidence="4">Carbohydrate kinase family protein</fullName>
    </submittedName>
</protein>
<evidence type="ECO:0000259" key="3">
    <source>
        <dbReference type="Pfam" id="PF00294"/>
    </source>
</evidence>
<evidence type="ECO:0000256" key="1">
    <source>
        <dbReference type="ARBA" id="ARBA00022679"/>
    </source>
</evidence>
<dbReference type="AlphaFoldDB" id="A0A2H0VDD0"/>
<dbReference type="EMBL" id="PFAJ01000043">
    <property type="protein sequence ID" value="PIR97112.1"/>
    <property type="molecule type" value="Genomic_DNA"/>
</dbReference>
<keyword evidence="2 4" id="KW-0418">Kinase</keyword>
<dbReference type="PANTHER" id="PTHR10584:SF166">
    <property type="entry name" value="RIBOKINASE"/>
    <property type="match status" value="1"/>
</dbReference>
<organism evidence="4 5">
    <name type="scientific">Candidatus Doudnabacteria bacterium CG10_big_fil_rev_8_21_14_0_10_41_10</name>
    <dbReference type="NCBI Taxonomy" id="1974551"/>
    <lineage>
        <taxon>Bacteria</taxon>
        <taxon>Candidatus Doudnaibacteriota</taxon>
    </lineage>
</organism>
<evidence type="ECO:0000256" key="2">
    <source>
        <dbReference type="ARBA" id="ARBA00022777"/>
    </source>
</evidence>
<dbReference type="InterPro" id="IPR002173">
    <property type="entry name" value="Carboh/pur_kinase_PfkB_CS"/>
</dbReference>
<dbReference type="InterPro" id="IPR011611">
    <property type="entry name" value="PfkB_dom"/>
</dbReference>
<proteinExistence type="predicted"/>
<comment type="caution">
    <text evidence="4">The sequence shown here is derived from an EMBL/GenBank/DDBJ whole genome shotgun (WGS) entry which is preliminary data.</text>
</comment>
<sequence>MSKIFVSGSIAYDRIMDYRGRFARDINLKKVHAISISFAVPSINISYGGTAGNIAYNLSLLGERPYIIGSLGKDGSEYLKYLKKKKIETKYIAQCKTRQTASAYMITDLDDNQITGFVIGALEKKHSLPLSGPNDLGIVSAEPSKAMDLAVKNYQKRDTPYVYDPGQAMTHQKGMDLKTGMSGAKVIIGNDYEIGYLFKKANFHPLNSQIVITTLGAKGSVIQNMRKKIKISLVKAKRVVDPTGAGDAYRSGLIKGLKMGYSLEKTGRLASLVASKAVEYKGTQEHKFSWGGIKKEYLKAFGENL</sequence>
<gene>
    <name evidence="4" type="ORF">COT91_03045</name>
</gene>
<feature type="domain" description="Carbohydrate kinase PfkB" evidence="3">
    <location>
        <begin position="21"/>
        <end position="285"/>
    </location>
</feature>
<evidence type="ECO:0000313" key="4">
    <source>
        <dbReference type="EMBL" id="PIR97112.1"/>
    </source>
</evidence>
<keyword evidence="1" id="KW-0808">Transferase</keyword>
<dbReference type="Proteomes" id="UP000230557">
    <property type="component" value="Unassembled WGS sequence"/>
</dbReference>
<dbReference type="SUPFAM" id="SSF53613">
    <property type="entry name" value="Ribokinase-like"/>
    <property type="match status" value="1"/>
</dbReference>
<dbReference type="InterPro" id="IPR029056">
    <property type="entry name" value="Ribokinase-like"/>
</dbReference>
<evidence type="ECO:0000313" key="5">
    <source>
        <dbReference type="Proteomes" id="UP000230557"/>
    </source>
</evidence>
<dbReference type="PANTHER" id="PTHR10584">
    <property type="entry name" value="SUGAR KINASE"/>
    <property type="match status" value="1"/>
</dbReference>
<name>A0A2H0VDD0_9BACT</name>
<dbReference type="PROSITE" id="PS00583">
    <property type="entry name" value="PFKB_KINASES_1"/>
    <property type="match status" value="1"/>
</dbReference>
<dbReference type="Gene3D" id="3.40.1190.20">
    <property type="match status" value="1"/>
</dbReference>
<dbReference type="PROSITE" id="PS00584">
    <property type="entry name" value="PFKB_KINASES_2"/>
    <property type="match status" value="1"/>
</dbReference>
<dbReference type="GO" id="GO:0016301">
    <property type="term" value="F:kinase activity"/>
    <property type="evidence" value="ECO:0007669"/>
    <property type="project" value="UniProtKB-KW"/>
</dbReference>